<dbReference type="EMBL" id="FOIQ01000006">
    <property type="protein sequence ID" value="SEW25098.1"/>
    <property type="molecule type" value="Genomic_DNA"/>
</dbReference>
<keyword evidence="2" id="KW-1185">Reference proteome</keyword>
<accession>A0A1I0QDS3</accession>
<protein>
    <submittedName>
        <fullName evidence="1">Uncharacterized protein</fullName>
    </submittedName>
</protein>
<gene>
    <name evidence="1" type="ORF">SAMN04487850_2375</name>
</gene>
<dbReference type="Proteomes" id="UP000199373">
    <property type="component" value="Unassembled WGS sequence"/>
</dbReference>
<proteinExistence type="predicted"/>
<evidence type="ECO:0000313" key="2">
    <source>
        <dbReference type="Proteomes" id="UP000199373"/>
    </source>
</evidence>
<reference evidence="1 2" key="1">
    <citation type="submission" date="2016-10" db="EMBL/GenBank/DDBJ databases">
        <authorList>
            <person name="de Groot N.N."/>
        </authorList>
    </citation>
    <scope>NUCLEOTIDE SEQUENCE [LARGE SCALE GENOMIC DNA]</scope>
    <source>
        <strain evidence="1 2">TC2-24</strain>
    </source>
</reference>
<evidence type="ECO:0000313" key="1">
    <source>
        <dbReference type="EMBL" id="SEW25098.1"/>
    </source>
</evidence>
<dbReference type="AlphaFoldDB" id="A0A1I0QDS3"/>
<sequence>MQGSDNGAITDLNGNSLFWPFIAPNWTSAE</sequence>
<name>A0A1I0QDS3_9BACT</name>
<organism evidence="1 2">
    <name type="scientific">Prevotella aff. ruminicola Tc2-24</name>
    <dbReference type="NCBI Taxonomy" id="81582"/>
    <lineage>
        <taxon>Bacteria</taxon>
        <taxon>Pseudomonadati</taxon>
        <taxon>Bacteroidota</taxon>
        <taxon>Bacteroidia</taxon>
        <taxon>Bacteroidales</taxon>
        <taxon>Prevotellaceae</taxon>
        <taxon>Prevotella</taxon>
    </lineage>
</organism>